<dbReference type="EMBL" id="HACG01053019">
    <property type="protein sequence ID" value="CEK99890.1"/>
    <property type="molecule type" value="Transcribed_RNA"/>
</dbReference>
<reference evidence="1" key="1">
    <citation type="submission" date="2014-12" db="EMBL/GenBank/DDBJ databases">
        <title>Insight into the proteome of Arion vulgaris.</title>
        <authorList>
            <person name="Aradska J."/>
            <person name="Bulat T."/>
            <person name="Smidak R."/>
            <person name="Sarate P."/>
            <person name="Gangsoo J."/>
            <person name="Sialana F."/>
            <person name="Bilban M."/>
            <person name="Lubec G."/>
        </authorList>
    </citation>
    <scope>NUCLEOTIDE SEQUENCE</scope>
    <source>
        <tissue evidence="1">Skin</tissue>
    </source>
</reference>
<gene>
    <name evidence="1" type="primary">ORF222374</name>
</gene>
<accession>A0A0B7C5Y2</accession>
<proteinExistence type="predicted"/>
<dbReference type="AlphaFoldDB" id="A0A0B7C5Y2"/>
<organism evidence="1">
    <name type="scientific">Arion vulgaris</name>
    <dbReference type="NCBI Taxonomy" id="1028688"/>
    <lineage>
        <taxon>Eukaryota</taxon>
        <taxon>Metazoa</taxon>
        <taxon>Spiralia</taxon>
        <taxon>Lophotrochozoa</taxon>
        <taxon>Mollusca</taxon>
        <taxon>Gastropoda</taxon>
        <taxon>Heterobranchia</taxon>
        <taxon>Euthyneura</taxon>
        <taxon>Panpulmonata</taxon>
        <taxon>Eupulmonata</taxon>
        <taxon>Stylommatophora</taxon>
        <taxon>Helicina</taxon>
        <taxon>Arionoidea</taxon>
        <taxon>Arionidae</taxon>
        <taxon>Arion</taxon>
    </lineage>
</organism>
<name>A0A0B7C5Y2_9EUPU</name>
<protein>
    <submittedName>
        <fullName evidence="1">Uncharacterized protein</fullName>
    </submittedName>
</protein>
<evidence type="ECO:0000313" key="1">
    <source>
        <dbReference type="EMBL" id="CEK99890.1"/>
    </source>
</evidence>
<sequence>LPLSAKFIQGLLRSTDNNDMTSLKLAVTQHIFKFVKGYMKYYMILFMNQQEYLTQYGI</sequence>
<feature type="non-terminal residue" evidence="1">
    <location>
        <position position="1"/>
    </location>
</feature>